<evidence type="ECO:0000313" key="2">
    <source>
        <dbReference type="Proteomes" id="UP000182124"/>
    </source>
</evidence>
<proteinExistence type="predicted"/>
<accession>A0A1G4VRB0</accession>
<protein>
    <submittedName>
        <fullName evidence="1">Uncharacterized protein</fullName>
    </submittedName>
</protein>
<dbReference type="STRING" id="329186.SAMN02927925_01472"/>
<dbReference type="AlphaFoldDB" id="A0A1G4VRB0"/>
<dbReference type="Proteomes" id="UP000182124">
    <property type="component" value="Unassembled WGS sequence"/>
</dbReference>
<dbReference type="EMBL" id="FMTY01000003">
    <property type="protein sequence ID" value="SCX09930.1"/>
    <property type="molecule type" value="Genomic_DNA"/>
</dbReference>
<organism evidence="1 2">
    <name type="scientific">Flavobacterium saliperosum</name>
    <dbReference type="NCBI Taxonomy" id="329186"/>
    <lineage>
        <taxon>Bacteria</taxon>
        <taxon>Pseudomonadati</taxon>
        <taxon>Bacteroidota</taxon>
        <taxon>Flavobacteriia</taxon>
        <taxon>Flavobacteriales</taxon>
        <taxon>Flavobacteriaceae</taxon>
        <taxon>Flavobacterium</taxon>
    </lineage>
</organism>
<gene>
    <name evidence="1" type="ORF">SAMN02927925_01472</name>
</gene>
<evidence type="ECO:0000313" key="1">
    <source>
        <dbReference type="EMBL" id="SCX09930.1"/>
    </source>
</evidence>
<sequence>MRKFVIKVLFILILSIIAILLTIFLLNKITSERAKFKIKSSVTENLILGHSQPECAYNDSLISGFLNLSKSAESYFYNYIKLRKILEQNKGVKRVFIEFSNNQIEKGMNNWIWGDELLSERYSRYAPFMSFNEHLLICSNNRIGFLKNQPIISKRNFEYIIKNDYDFTTKIGGYNRLSRCKTDSILKFSNKANKVKAKFELSRTNIEYLIKIIDLCEKNKIKVFLIRTPMHPKNEILNNEISYQKILKEKFKDVDYLDFIDFPLDNSEFGDLAHLNFRGAEKYSLFFNNLIKDSLLFKNDKQKMINSKIAEFRQNLIK</sequence>
<reference evidence="1 2" key="1">
    <citation type="submission" date="2016-10" db="EMBL/GenBank/DDBJ databases">
        <authorList>
            <person name="de Groot N.N."/>
        </authorList>
    </citation>
    <scope>NUCLEOTIDE SEQUENCE [LARGE SCALE GENOMIC DNA]</scope>
    <source>
        <strain evidence="1 2">CGMCC 1.3801</strain>
    </source>
</reference>
<dbReference type="RefSeq" id="WP_023577218.1">
    <property type="nucleotide sequence ID" value="NZ_FMTY01000003.1"/>
</dbReference>
<dbReference type="eggNOG" id="ENOG50302M6">
    <property type="taxonomic scope" value="Bacteria"/>
</dbReference>
<name>A0A1G4VRB0_9FLAO</name>